<name>A0A816G6Y9_ADIRI</name>
<dbReference type="Proteomes" id="UP000663828">
    <property type="component" value="Unassembled WGS sequence"/>
</dbReference>
<protein>
    <submittedName>
        <fullName evidence="1">Uncharacterized protein</fullName>
    </submittedName>
</protein>
<organism evidence="1 2">
    <name type="scientific">Adineta ricciae</name>
    <name type="common">Rotifer</name>
    <dbReference type="NCBI Taxonomy" id="249248"/>
    <lineage>
        <taxon>Eukaryota</taxon>
        <taxon>Metazoa</taxon>
        <taxon>Spiralia</taxon>
        <taxon>Gnathifera</taxon>
        <taxon>Rotifera</taxon>
        <taxon>Eurotatoria</taxon>
        <taxon>Bdelloidea</taxon>
        <taxon>Adinetida</taxon>
        <taxon>Adinetidae</taxon>
        <taxon>Adineta</taxon>
    </lineage>
</organism>
<reference evidence="1" key="1">
    <citation type="submission" date="2021-02" db="EMBL/GenBank/DDBJ databases">
        <authorList>
            <person name="Nowell W R."/>
        </authorList>
    </citation>
    <scope>NUCLEOTIDE SEQUENCE</scope>
</reference>
<keyword evidence="2" id="KW-1185">Reference proteome</keyword>
<comment type="caution">
    <text evidence="1">The sequence shown here is derived from an EMBL/GenBank/DDBJ whole genome shotgun (WGS) entry which is preliminary data.</text>
</comment>
<evidence type="ECO:0000313" key="2">
    <source>
        <dbReference type="Proteomes" id="UP000663828"/>
    </source>
</evidence>
<dbReference type="EMBL" id="CAJNOR010012929">
    <property type="protein sequence ID" value="CAF1670494.1"/>
    <property type="molecule type" value="Genomic_DNA"/>
</dbReference>
<accession>A0A816G6Y9</accession>
<evidence type="ECO:0000313" key="1">
    <source>
        <dbReference type="EMBL" id="CAF1670494.1"/>
    </source>
</evidence>
<dbReference type="AlphaFoldDB" id="A0A816G6Y9"/>
<sequence length="258" mass="30242">MVRASKISTDQFSVVPFNPAKQAKESEQFLNTLSSDDHVLLANELNCWLNEVYDLLAARQYSHILDVLYRQIDPARRYLNRWGFYGILQERLAVDNQTGKISRLWYSNTGDEEFGGNQNIFVRDDGRTYLFNFMSKPPQCIANRGGPYTEMNYWPNLVQSFGGETKIYDELIFDSDCDGTCLTWKVEFNRTYPHYRYVQRLYVKKSEQKPIKLTLKLYDISTGKLISTSVTKFVNWITGQVPDYEFDYPLNLEKCYRP</sequence>
<proteinExistence type="predicted"/>
<gene>
    <name evidence="1" type="ORF">XAT740_LOCUS58584</name>
</gene>